<feature type="region of interest" description="Disordered" evidence="1">
    <location>
        <begin position="20"/>
        <end position="51"/>
    </location>
</feature>
<evidence type="ECO:0000313" key="2">
    <source>
        <dbReference type="EMBL" id="GBM38253.1"/>
    </source>
</evidence>
<gene>
    <name evidence="2" type="ORF">AVEN_47346_1</name>
</gene>
<accession>A0A4Y2F9S4</accession>
<keyword evidence="3" id="KW-1185">Reference proteome</keyword>
<evidence type="ECO:0000256" key="1">
    <source>
        <dbReference type="SAM" id="MobiDB-lite"/>
    </source>
</evidence>
<reference evidence="2 3" key="1">
    <citation type="journal article" date="2019" name="Sci. Rep.">
        <title>Orb-weaving spider Araneus ventricosus genome elucidates the spidroin gene catalogue.</title>
        <authorList>
            <person name="Kono N."/>
            <person name="Nakamura H."/>
            <person name="Ohtoshi R."/>
            <person name="Moran D.A.P."/>
            <person name="Shinohara A."/>
            <person name="Yoshida Y."/>
            <person name="Fujiwara M."/>
            <person name="Mori M."/>
            <person name="Tomita M."/>
            <person name="Arakawa K."/>
        </authorList>
    </citation>
    <scope>NUCLEOTIDE SEQUENCE [LARGE SCALE GENOMIC DNA]</scope>
</reference>
<evidence type="ECO:0000313" key="3">
    <source>
        <dbReference type="Proteomes" id="UP000499080"/>
    </source>
</evidence>
<dbReference type="AlphaFoldDB" id="A0A4Y2F9S4"/>
<proteinExistence type="predicted"/>
<name>A0A4Y2F9S4_ARAVE</name>
<dbReference type="Proteomes" id="UP000499080">
    <property type="component" value="Unassembled WGS sequence"/>
</dbReference>
<sequence length="96" mass="10034">MVFCGPRCEASGKTIVLPRLGPHVEGRNGTRNPPCGGRGESGEKNCATEPSLKTNFGTSVNALPNFSTKMGGKKNGLRTTGLSSLLVNAQLKTLFA</sequence>
<organism evidence="2 3">
    <name type="scientific">Araneus ventricosus</name>
    <name type="common">Orbweaver spider</name>
    <name type="synonym">Epeira ventricosa</name>
    <dbReference type="NCBI Taxonomy" id="182803"/>
    <lineage>
        <taxon>Eukaryota</taxon>
        <taxon>Metazoa</taxon>
        <taxon>Ecdysozoa</taxon>
        <taxon>Arthropoda</taxon>
        <taxon>Chelicerata</taxon>
        <taxon>Arachnida</taxon>
        <taxon>Araneae</taxon>
        <taxon>Araneomorphae</taxon>
        <taxon>Entelegynae</taxon>
        <taxon>Araneoidea</taxon>
        <taxon>Araneidae</taxon>
        <taxon>Araneus</taxon>
    </lineage>
</organism>
<protein>
    <submittedName>
        <fullName evidence="2">Uncharacterized protein</fullName>
    </submittedName>
</protein>
<comment type="caution">
    <text evidence="2">The sequence shown here is derived from an EMBL/GenBank/DDBJ whole genome shotgun (WGS) entry which is preliminary data.</text>
</comment>
<dbReference type="EMBL" id="BGPR01000863">
    <property type="protein sequence ID" value="GBM38253.1"/>
    <property type="molecule type" value="Genomic_DNA"/>
</dbReference>